<keyword evidence="2" id="KW-1185">Reference proteome</keyword>
<organism evidence="1 2">
    <name type="scientific">Penicillium diatomitis</name>
    <dbReference type="NCBI Taxonomy" id="2819901"/>
    <lineage>
        <taxon>Eukaryota</taxon>
        <taxon>Fungi</taxon>
        <taxon>Dikarya</taxon>
        <taxon>Ascomycota</taxon>
        <taxon>Pezizomycotina</taxon>
        <taxon>Eurotiomycetes</taxon>
        <taxon>Eurotiomycetidae</taxon>
        <taxon>Eurotiales</taxon>
        <taxon>Aspergillaceae</taxon>
        <taxon>Penicillium</taxon>
    </lineage>
</organism>
<dbReference type="EMBL" id="JAPWDQ010000010">
    <property type="protein sequence ID" value="KAJ5477322.1"/>
    <property type="molecule type" value="Genomic_DNA"/>
</dbReference>
<reference evidence="1" key="2">
    <citation type="journal article" date="2023" name="IMA Fungus">
        <title>Comparative genomic study of the Penicillium genus elucidates a diverse pangenome and 15 lateral gene transfer events.</title>
        <authorList>
            <person name="Petersen C."/>
            <person name="Sorensen T."/>
            <person name="Nielsen M.R."/>
            <person name="Sondergaard T.E."/>
            <person name="Sorensen J.L."/>
            <person name="Fitzpatrick D.A."/>
            <person name="Frisvad J.C."/>
            <person name="Nielsen K.L."/>
        </authorList>
    </citation>
    <scope>NUCLEOTIDE SEQUENCE</scope>
    <source>
        <strain evidence="1">IBT 30728</strain>
    </source>
</reference>
<name>A0A9X0BP66_9EURO</name>
<comment type="caution">
    <text evidence="1">The sequence shown here is derived from an EMBL/GenBank/DDBJ whole genome shotgun (WGS) entry which is preliminary data.</text>
</comment>
<dbReference type="GeneID" id="81627316"/>
<dbReference type="AlphaFoldDB" id="A0A9X0BP66"/>
<gene>
    <name evidence="1" type="ORF">N7539_007466</name>
</gene>
<evidence type="ECO:0000313" key="1">
    <source>
        <dbReference type="EMBL" id="KAJ5477322.1"/>
    </source>
</evidence>
<sequence length="46" mass="5363">MYPIPRHAVKFTQRIRNSVLRNRTLTLIETATEKPDLAHFTIATLK</sequence>
<accession>A0A9X0BP66</accession>
<proteinExistence type="predicted"/>
<reference evidence="1" key="1">
    <citation type="submission" date="2022-12" db="EMBL/GenBank/DDBJ databases">
        <authorList>
            <person name="Petersen C."/>
        </authorList>
    </citation>
    <scope>NUCLEOTIDE SEQUENCE</scope>
    <source>
        <strain evidence="1">IBT 30728</strain>
    </source>
</reference>
<dbReference type="Proteomes" id="UP001148312">
    <property type="component" value="Unassembled WGS sequence"/>
</dbReference>
<protein>
    <submittedName>
        <fullName evidence="1">Uncharacterized protein</fullName>
    </submittedName>
</protein>
<evidence type="ECO:0000313" key="2">
    <source>
        <dbReference type="Proteomes" id="UP001148312"/>
    </source>
</evidence>
<dbReference type="RefSeq" id="XP_056787866.1">
    <property type="nucleotide sequence ID" value="XM_056937067.1"/>
</dbReference>